<evidence type="ECO:0000256" key="1">
    <source>
        <dbReference type="ARBA" id="ARBA00022636"/>
    </source>
</evidence>
<dbReference type="AlphaFoldDB" id="H1SGB6"/>
<dbReference type="Pfam" id="PF07317">
    <property type="entry name" value="PilZN"/>
    <property type="match status" value="1"/>
</dbReference>
<keyword evidence="1" id="KW-0973">c-di-GMP</keyword>
<dbReference type="Proteomes" id="UP000005808">
    <property type="component" value="Unassembled WGS sequence"/>
</dbReference>
<dbReference type="GO" id="GO:0035438">
    <property type="term" value="F:cyclic-di-GMP binding"/>
    <property type="evidence" value="ECO:0007669"/>
    <property type="project" value="InterPro"/>
</dbReference>
<evidence type="ECO:0000313" key="8">
    <source>
        <dbReference type="Proteomes" id="UP000005808"/>
    </source>
</evidence>
<comment type="caution">
    <text evidence="7">The sequence shown here is derived from an EMBL/GenBank/DDBJ whole genome shotgun (WGS) entry which is preliminary data.</text>
</comment>
<evidence type="ECO:0000313" key="7">
    <source>
        <dbReference type="EMBL" id="EHP38454.1"/>
    </source>
</evidence>
<reference evidence="7 8" key="1">
    <citation type="journal article" date="2012" name="J. Bacteriol.">
        <title>De Novo Genome Project of Cupriavidus basilensis OR16.</title>
        <authorList>
            <person name="Cserhati M."/>
            <person name="Kriszt B."/>
            <person name="Szoboszlay S."/>
            <person name="Toth A."/>
            <person name="Szabo I."/>
            <person name="Tancsics A."/>
            <person name="Nagy I."/>
            <person name="Horvath B."/>
            <person name="Nagy I."/>
            <person name="Kukolya J."/>
        </authorList>
    </citation>
    <scope>NUCLEOTIDE SEQUENCE [LARGE SCALE GENOMIC DNA]</scope>
    <source>
        <strain evidence="7 8">OR16</strain>
    </source>
</reference>
<evidence type="ECO:0000256" key="2">
    <source>
        <dbReference type="ARBA" id="ARBA00022741"/>
    </source>
</evidence>
<accession>H1SGB6</accession>
<evidence type="ECO:0000259" key="6">
    <source>
        <dbReference type="Pfam" id="PF07317"/>
    </source>
</evidence>
<evidence type="ECO:0000256" key="3">
    <source>
        <dbReference type="ARBA" id="ARBA00023143"/>
    </source>
</evidence>
<dbReference type="Gene3D" id="2.40.10.220">
    <property type="entry name" value="predicted glycosyltransferase like domains"/>
    <property type="match status" value="1"/>
</dbReference>
<keyword evidence="3" id="KW-0975">Bacterial flagellum</keyword>
<name>H1SGB6_9BURK</name>
<gene>
    <name evidence="7" type="ORF">OR16_37155</name>
</gene>
<keyword evidence="2" id="KW-0547">Nucleotide-binding</keyword>
<feature type="region of interest" description="Disordered" evidence="4">
    <location>
        <begin position="1"/>
        <end position="25"/>
    </location>
</feature>
<feature type="domain" description="Type III secretion system flagellar brake protein YcgR PilZN" evidence="6">
    <location>
        <begin position="36"/>
        <end position="134"/>
    </location>
</feature>
<protein>
    <submittedName>
        <fullName evidence="7">Uncharacterized protein</fullName>
    </submittedName>
</protein>
<evidence type="ECO:0000256" key="4">
    <source>
        <dbReference type="SAM" id="MobiDB-lite"/>
    </source>
</evidence>
<dbReference type="PATRIC" id="fig|1127483.3.peg.7405"/>
<dbReference type="InterPro" id="IPR012349">
    <property type="entry name" value="Split_barrel_FMN-bd"/>
</dbReference>
<dbReference type="InterPro" id="IPR009926">
    <property type="entry name" value="T3SS_YcgR_PilZN"/>
</dbReference>
<evidence type="ECO:0000259" key="5">
    <source>
        <dbReference type="Pfam" id="PF07238"/>
    </source>
</evidence>
<feature type="domain" description="PilZ" evidence="5">
    <location>
        <begin position="137"/>
        <end position="237"/>
    </location>
</feature>
<organism evidence="7 8">
    <name type="scientific">Cupriavidus basilensis OR16</name>
    <dbReference type="NCBI Taxonomy" id="1127483"/>
    <lineage>
        <taxon>Bacteria</taxon>
        <taxon>Pseudomonadati</taxon>
        <taxon>Pseudomonadota</taxon>
        <taxon>Betaproteobacteria</taxon>
        <taxon>Burkholderiales</taxon>
        <taxon>Burkholderiaceae</taxon>
        <taxon>Cupriavidus</taxon>
    </lineage>
</organism>
<dbReference type="InterPro" id="IPR009875">
    <property type="entry name" value="PilZ_domain"/>
</dbReference>
<dbReference type="Gene3D" id="2.30.110.10">
    <property type="entry name" value="Electron Transport, Fmn-binding Protein, Chain A"/>
    <property type="match status" value="1"/>
</dbReference>
<dbReference type="EMBL" id="AHJE01000126">
    <property type="protein sequence ID" value="EHP38454.1"/>
    <property type="molecule type" value="Genomic_DNA"/>
</dbReference>
<sequence>MLALASACEPHQSMNRLDPASINPPSPDGFQHALEDEIREMLDVLARQERYLDLRLPDGRCLRTRVLFVDAAAHMFTLEGCGSESDNQAVLASAQSELATVLDDVSITLPLAAANRCQFAGTTAFAVPFPDQLSQVQRRWDYRAQTLDYNYTFETELPDGTGLSLDIADLSASGVGLRARTQGATALAVGTVLPKGILSFGTLARLELSVRVVRYQLVNTADDVVHHYGCEFVALDQAVLLA</sequence>
<dbReference type="Pfam" id="PF07238">
    <property type="entry name" value="PilZ"/>
    <property type="match status" value="1"/>
</dbReference>
<proteinExistence type="predicted"/>